<dbReference type="Proteomes" id="UP000662939">
    <property type="component" value="Chromosome"/>
</dbReference>
<feature type="domain" description="Phosphoribulokinase/uridine kinase" evidence="1">
    <location>
        <begin position="31"/>
        <end position="173"/>
    </location>
</feature>
<name>A0A895XJR4_9ACTN</name>
<sequence>MSHKGVLYSKSACLARVGKLLAQHDGRRVLLGIAGAPGSGKSRLAKQLRQTLARVATLVPMDGFHLPLARLDELGRRDRQGAPDTFDAPAFVELLRRLRGGAEVIKAPSFRRDVGEPLPDAITVPKEKPLVIVEGNYLLLDDFGFAPVAGLLDESWFVDTPEERRLAQLVGRHVRFGATPEAAKAWSYGPDQRNAELVARTRVRADYLVCVG</sequence>
<dbReference type="InterPro" id="IPR027417">
    <property type="entry name" value="P-loop_NTPase"/>
</dbReference>
<keyword evidence="2" id="KW-0808">Transferase</keyword>
<organism evidence="2 3">
    <name type="scientific">Natronoglycomyces albus</name>
    <dbReference type="NCBI Taxonomy" id="2811108"/>
    <lineage>
        <taxon>Bacteria</taxon>
        <taxon>Bacillati</taxon>
        <taxon>Actinomycetota</taxon>
        <taxon>Actinomycetes</taxon>
        <taxon>Glycomycetales</taxon>
        <taxon>Glycomycetaceae</taxon>
        <taxon>Natronoglycomyces</taxon>
    </lineage>
</organism>
<dbReference type="InterPro" id="IPR006083">
    <property type="entry name" value="PRK/URK"/>
</dbReference>
<evidence type="ECO:0000259" key="1">
    <source>
        <dbReference type="Pfam" id="PF00485"/>
    </source>
</evidence>
<reference evidence="2" key="1">
    <citation type="submission" date="2021-02" db="EMBL/GenBank/DDBJ databases">
        <title>Natronoglycomyces albus gen. nov., sp. nov, a haloalkaliphilic actinobacterium from a soda solonchak soil.</title>
        <authorList>
            <person name="Sorokin D.Y."/>
            <person name="Khijniak T.V."/>
            <person name="Zakharycheva A.P."/>
            <person name="Boueva O.V."/>
            <person name="Ariskina E.V."/>
            <person name="Hahnke R.L."/>
            <person name="Bunk B."/>
            <person name="Sproer C."/>
            <person name="Schumann P."/>
            <person name="Evtushenko L.I."/>
            <person name="Kublanov I.V."/>
        </authorList>
    </citation>
    <scope>NUCLEOTIDE SEQUENCE</scope>
    <source>
        <strain evidence="2">DSM 106290</strain>
    </source>
</reference>
<proteinExistence type="predicted"/>
<dbReference type="EMBL" id="CP070496">
    <property type="protein sequence ID" value="QSB04052.1"/>
    <property type="molecule type" value="Genomic_DNA"/>
</dbReference>
<dbReference type="GO" id="GO:0016301">
    <property type="term" value="F:kinase activity"/>
    <property type="evidence" value="ECO:0007669"/>
    <property type="project" value="UniProtKB-KW"/>
</dbReference>
<evidence type="ECO:0000313" key="2">
    <source>
        <dbReference type="EMBL" id="QSB04052.1"/>
    </source>
</evidence>
<dbReference type="GO" id="GO:0005524">
    <property type="term" value="F:ATP binding"/>
    <property type="evidence" value="ECO:0007669"/>
    <property type="project" value="InterPro"/>
</dbReference>
<keyword evidence="3" id="KW-1185">Reference proteome</keyword>
<dbReference type="Gene3D" id="3.40.50.300">
    <property type="entry name" value="P-loop containing nucleotide triphosphate hydrolases"/>
    <property type="match status" value="1"/>
</dbReference>
<evidence type="ECO:0000313" key="3">
    <source>
        <dbReference type="Proteomes" id="UP000662939"/>
    </source>
</evidence>
<dbReference type="RefSeq" id="WP_213170051.1">
    <property type="nucleotide sequence ID" value="NZ_CP070496.1"/>
</dbReference>
<dbReference type="AlphaFoldDB" id="A0A895XJR4"/>
<protein>
    <submittedName>
        <fullName evidence="2">Nucleoside/nucleotide kinase family protein</fullName>
    </submittedName>
</protein>
<gene>
    <name evidence="2" type="ORF">JQS30_09490</name>
</gene>
<keyword evidence="2" id="KW-0418">Kinase</keyword>
<dbReference type="KEGG" id="nav:JQS30_09490"/>
<dbReference type="SUPFAM" id="SSF52540">
    <property type="entry name" value="P-loop containing nucleoside triphosphate hydrolases"/>
    <property type="match status" value="1"/>
</dbReference>
<dbReference type="PANTHER" id="PTHR10285">
    <property type="entry name" value="URIDINE KINASE"/>
    <property type="match status" value="1"/>
</dbReference>
<accession>A0A895XJR4</accession>
<dbReference type="Pfam" id="PF00485">
    <property type="entry name" value="PRK"/>
    <property type="match status" value="1"/>
</dbReference>
<dbReference type="NCBIfam" id="NF006743">
    <property type="entry name" value="PRK09270.1-2"/>
    <property type="match status" value="1"/>
</dbReference>